<evidence type="ECO:0000313" key="10">
    <source>
        <dbReference type="Proteomes" id="UP001157006"/>
    </source>
</evidence>
<evidence type="ECO:0000256" key="6">
    <source>
        <dbReference type="SAM" id="MobiDB-lite"/>
    </source>
</evidence>
<evidence type="ECO:0000259" key="7">
    <source>
        <dbReference type="PROSITE" id="PS50089"/>
    </source>
</evidence>
<dbReference type="InterPro" id="IPR003347">
    <property type="entry name" value="JmjC_dom"/>
</dbReference>
<dbReference type="EMBL" id="OX451738">
    <property type="protein sequence ID" value="CAI8601740.1"/>
    <property type="molecule type" value="Genomic_DNA"/>
</dbReference>
<dbReference type="Gene3D" id="2.60.120.650">
    <property type="entry name" value="Cupin"/>
    <property type="match status" value="1"/>
</dbReference>
<comment type="subcellular location">
    <subcellularLocation>
        <location evidence="1">Nucleus</location>
    </subcellularLocation>
</comment>
<organism evidence="9 10">
    <name type="scientific">Vicia faba</name>
    <name type="common">Broad bean</name>
    <name type="synonym">Faba vulgaris</name>
    <dbReference type="NCBI Taxonomy" id="3906"/>
    <lineage>
        <taxon>Eukaryota</taxon>
        <taxon>Viridiplantae</taxon>
        <taxon>Streptophyta</taxon>
        <taxon>Embryophyta</taxon>
        <taxon>Tracheophyta</taxon>
        <taxon>Spermatophyta</taxon>
        <taxon>Magnoliopsida</taxon>
        <taxon>eudicotyledons</taxon>
        <taxon>Gunneridae</taxon>
        <taxon>Pentapetalae</taxon>
        <taxon>rosids</taxon>
        <taxon>fabids</taxon>
        <taxon>Fabales</taxon>
        <taxon>Fabaceae</taxon>
        <taxon>Papilionoideae</taxon>
        <taxon>50 kb inversion clade</taxon>
        <taxon>NPAAA clade</taxon>
        <taxon>Hologalegina</taxon>
        <taxon>IRL clade</taxon>
        <taxon>Fabeae</taxon>
        <taxon>Vicia</taxon>
    </lineage>
</organism>
<evidence type="ECO:0000256" key="3">
    <source>
        <dbReference type="ARBA" id="ARBA00022723"/>
    </source>
</evidence>
<feature type="region of interest" description="Disordered" evidence="6">
    <location>
        <begin position="222"/>
        <end position="311"/>
    </location>
</feature>
<dbReference type="GO" id="GO:0031490">
    <property type="term" value="F:chromatin DNA binding"/>
    <property type="evidence" value="ECO:0007669"/>
    <property type="project" value="TreeGrafter"/>
</dbReference>
<keyword evidence="5" id="KW-0862">Zinc</keyword>
<feature type="domain" description="JmjC" evidence="8">
    <location>
        <begin position="821"/>
        <end position="1110"/>
    </location>
</feature>
<protein>
    <submittedName>
        <fullName evidence="9">Uncharacterized protein</fullName>
    </submittedName>
</protein>
<dbReference type="Proteomes" id="UP001157006">
    <property type="component" value="Chromosome 3"/>
</dbReference>
<dbReference type="SUPFAM" id="SSF51197">
    <property type="entry name" value="Clavaminate synthase-like"/>
    <property type="match status" value="1"/>
</dbReference>
<dbReference type="GO" id="GO:0003712">
    <property type="term" value="F:transcription coregulator activity"/>
    <property type="evidence" value="ECO:0007669"/>
    <property type="project" value="TreeGrafter"/>
</dbReference>
<proteinExistence type="inferred from homology"/>
<reference evidence="9 10" key="1">
    <citation type="submission" date="2023-01" db="EMBL/GenBank/DDBJ databases">
        <authorList>
            <person name="Kreplak J."/>
        </authorList>
    </citation>
    <scope>NUCLEOTIDE SEQUENCE [LARGE SCALE GENOMIC DNA]</scope>
</reference>
<feature type="compositionally biased region" description="Basic and acidic residues" evidence="6">
    <location>
        <begin position="243"/>
        <end position="252"/>
    </location>
</feature>
<feature type="compositionally biased region" description="Acidic residues" evidence="6">
    <location>
        <begin position="261"/>
        <end position="271"/>
    </location>
</feature>
<dbReference type="GO" id="GO:0006357">
    <property type="term" value="P:regulation of transcription by RNA polymerase II"/>
    <property type="evidence" value="ECO:0007669"/>
    <property type="project" value="TreeGrafter"/>
</dbReference>
<sequence>MAEEHNNTTTTVTEDSIPDHREKTDIPETVPFRVDDVAKDANVVSGTASLKEAEEAMNIGNKTASLRDGLGSVEGDDVAAGYSSSFSSVKPTVVEPIKYQRRKNKPKSNFEIETVKNVPKEEETVKVDDVAGGGSDSLPPENAKRGVKRKPEKEDEVVEGNGVGVALGGLSSVDFIARKSERPRKVKLFADFVSVLDVEVKKNGDCRRKNAVIDVHEWEYVKEEKKKPGRKRKNDYSSEEDYKDALDGESVKKEKKNGSSSEDDYNLELDGENAKNRKKKPGRKSKAVHDDSGEAYEAALDGENGKKTPGRKIKIEENELVSEKKSESYVLKDIKTETPLSNDNKGYPLRTTINRKPALLEHVVPKPNNKNTKFVEEVSLMCHQCQRNDKGRVVRCTNCKRKRFCIPCINNWYPYWKEDEIAEKCPVCCGNCNCKACLRSCVLVNAIKDKKKETSKDHEVGPSKYMLKELLPHLIRLDEEQMTEKEIEAKRQGLPLSELKIKVADYFKDERVYCDNCKTSIFDYHRSCTKCSFDICLLCCCELRGGKLLGGDEPIEFEFIFRGRDYLHGGDAERQKRIKKPRSAAQPEIREWSKSGWHADTDGSIPCPKTNNDCDHGFLELRSILQPNCISELVWKARELVEEAMKLQDAEENLDDRCSCLKPVKNSDDIHNNTRKAAFREDSSDNFLYCPRAVDLHQEDLRHFQLHWSKGEPVIVSNVLECTSGLSWEPFVMWRAFRQISNTKHKTLLDVKAIDCLDWCEGEINVHQFFTGYTEGRLDWCKWPQVLKLKDWPPSNLFEESLPRHCAEFICSLPFKEYTDPFKGSLNLAVKLPGDVLKPDMGPKTYIAYGFAQELGRGDSVTKLHCDMSDAVNVLTHIAKVELKPESIDAIKKLTRKHLEQDKRELHLRADKHDGQTNVSMLDDSSSSITAPDEQNIARVMDNENELCNEKVAEYVHQHSGAYNDGLSSGSKLKEVDKVIVKKDDSLLVGDDSLDGALWDIFRREDVPKLEEYLKRHFREFRHAHCSPLKQVVHPIHDQTFYLTIEHKKRLKEEYGIEPWTFVQKLGDAVFIPAGCPHQVRNLKSCTKVALDFVSPENVGECFRLTEEFRKLPVNHKSTEDKLEVKKMIIYAMLDLVKNLEEARSGETGETKVPV</sequence>
<feature type="region of interest" description="Disordered" evidence="6">
    <location>
        <begin position="1"/>
        <end position="29"/>
    </location>
</feature>
<dbReference type="GO" id="GO:0000785">
    <property type="term" value="C:chromatin"/>
    <property type="evidence" value="ECO:0007669"/>
    <property type="project" value="TreeGrafter"/>
</dbReference>
<comment type="similarity">
    <text evidence="2">Belongs to the JARID1 histone demethylase family.</text>
</comment>
<keyword evidence="3" id="KW-0479">Metal-binding</keyword>
<feature type="compositionally biased region" description="Basic residues" evidence="6">
    <location>
        <begin position="276"/>
        <end position="286"/>
    </location>
</feature>
<evidence type="ECO:0000256" key="4">
    <source>
        <dbReference type="ARBA" id="ARBA00023242"/>
    </source>
</evidence>
<evidence type="ECO:0000256" key="1">
    <source>
        <dbReference type="ARBA" id="ARBA00004123"/>
    </source>
</evidence>
<dbReference type="Pfam" id="PF02373">
    <property type="entry name" value="JmjC"/>
    <property type="match status" value="1"/>
</dbReference>
<feature type="domain" description="RING-type" evidence="7">
    <location>
        <begin position="382"/>
        <end position="428"/>
    </location>
</feature>
<evidence type="ECO:0000256" key="2">
    <source>
        <dbReference type="ARBA" id="ARBA00006801"/>
    </source>
</evidence>
<feature type="region of interest" description="Disordered" evidence="6">
    <location>
        <begin position="122"/>
        <end position="160"/>
    </location>
</feature>
<feature type="compositionally biased region" description="Basic and acidic residues" evidence="6">
    <location>
        <begin position="17"/>
        <end position="26"/>
    </location>
</feature>
<dbReference type="GO" id="GO:0032454">
    <property type="term" value="F:histone H3K9 demethylase activity"/>
    <property type="evidence" value="ECO:0007669"/>
    <property type="project" value="InterPro"/>
</dbReference>
<evidence type="ECO:0000259" key="8">
    <source>
        <dbReference type="PROSITE" id="PS51184"/>
    </source>
</evidence>
<dbReference type="PROSITE" id="PS50089">
    <property type="entry name" value="ZF_RING_2"/>
    <property type="match status" value="1"/>
</dbReference>
<evidence type="ECO:0000256" key="5">
    <source>
        <dbReference type="PROSITE-ProRule" id="PRU00175"/>
    </source>
</evidence>
<dbReference type="PANTHER" id="PTHR12549:SF11">
    <property type="entry name" value="LYSINE-SPECIFIC DEMETHYLASE JMJ25"/>
    <property type="match status" value="1"/>
</dbReference>
<dbReference type="SMART" id="SM00558">
    <property type="entry name" value="JmjC"/>
    <property type="match status" value="1"/>
</dbReference>
<keyword evidence="5" id="KW-0863">Zinc-finger</keyword>
<gene>
    <name evidence="9" type="ORF">VFH_III009240</name>
</gene>
<dbReference type="GO" id="GO:0008270">
    <property type="term" value="F:zinc ion binding"/>
    <property type="evidence" value="ECO:0007669"/>
    <property type="project" value="UniProtKB-KW"/>
</dbReference>
<dbReference type="PROSITE" id="PS51184">
    <property type="entry name" value="JMJC"/>
    <property type="match status" value="1"/>
</dbReference>
<dbReference type="AlphaFoldDB" id="A0AAV0ZYQ3"/>
<dbReference type="PANTHER" id="PTHR12549">
    <property type="entry name" value="JMJC DOMAIN-CONTAINING HISTONE DEMETHYLATION PROTEIN"/>
    <property type="match status" value="1"/>
</dbReference>
<dbReference type="InterPro" id="IPR045109">
    <property type="entry name" value="LSDs-like"/>
</dbReference>
<dbReference type="InterPro" id="IPR001841">
    <property type="entry name" value="Znf_RING"/>
</dbReference>
<keyword evidence="4" id="KW-0539">Nucleus</keyword>
<dbReference type="GO" id="GO:0000118">
    <property type="term" value="C:histone deacetylase complex"/>
    <property type="evidence" value="ECO:0007669"/>
    <property type="project" value="TreeGrafter"/>
</dbReference>
<name>A0AAV0ZYQ3_VICFA</name>
<evidence type="ECO:0000313" key="9">
    <source>
        <dbReference type="EMBL" id="CAI8601740.1"/>
    </source>
</evidence>
<accession>A0AAV0ZYQ3</accession>
<keyword evidence="10" id="KW-1185">Reference proteome</keyword>